<dbReference type="InterPro" id="IPR018247">
    <property type="entry name" value="EF_Hand_1_Ca_BS"/>
</dbReference>
<dbReference type="PROSITE" id="PS00018">
    <property type="entry name" value="EF_HAND_1"/>
    <property type="match status" value="2"/>
</dbReference>
<dbReference type="Pfam" id="PF13202">
    <property type="entry name" value="EF-hand_5"/>
    <property type="match status" value="1"/>
</dbReference>
<feature type="domain" description="EF-hand" evidence="4">
    <location>
        <begin position="118"/>
        <end position="153"/>
    </location>
</feature>
<dbReference type="PANTHER" id="PTHR34524:SF6">
    <property type="entry name" value="CALCYPHOSINE LIKE"/>
    <property type="match status" value="1"/>
</dbReference>
<evidence type="ECO:0000313" key="5">
    <source>
        <dbReference type="EMBL" id="CRK92872.1"/>
    </source>
</evidence>
<dbReference type="GO" id="GO:0005509">
    <property type="term" value="F:calcium ion binding"/>
    <property type="evidence" value="ECO:0007669"/>
    <property type="project" value="InterPro"/>
</dbReference>
<keyword evidence="1" id="KW-0479">Metal-binding</keyword>
<evidence type="ECO:0000256" key="3">
    <source>
        <dbReference type="ARBA" id="ARBA00022837"/>
    </source>
</evidence>
<protein>
    <submittedName>
        <fullName evidence="5">CLUMA_CG006330, isoform A</fullName>
    </submittedName>
</protein>
<reference evidence="5 6" key="1">
    <citation type="submission" date="2015-04" db="EMBL/GenBank/DDBJ databases">
        <authorList>
            <person name="Syromyatnikov M.Y."/>
            <person name="Popov V.N."/>
        </authorList>
    </citation>
    <scope>NUCLEOTIDE SEQUENCE [LARGE SCALE GENOMIC DNA]</scope>
</reference>
<dbReference type="STRING" id="568069.A0A1J1HXR1"/>
<keyword evidence="6" id="KW-1185">Reference proteome</keyword>
<dbReference type="InterPro" id="IPR011992">
    <property type="entry name" value="EF-hand-dom_pair"/>
</dbReference>
<evidence type="ECO:0000256" key="2">
    <source>
        <dbReference type="ARBA" id="ARBA00022737"/>
    </source>
</evidence>
<evidence type="ECO:0000256" key="1">
    <source>
        <dbReference type="ARBA" id="ARBA00022723"/>
    </source>
</evidence>
<dbReference type="Gene3D" id="1.10.238.10">
    <property type="entry name" value="EF-hand"/>
    <property type="match status" value="2"/>
</dbReference>
<feature type="domain" description="EF-hand" evidence="4">
    <location>
        <begin position="82"/>
        <end position="117"/>
    </location>
</feature>
<evidence type="ECO:0000313" key="6">
    <source>
        <dbReference type="Proteomes" id="UP000183832"/>
    </source>
</evidence>
<dbReference type="Pfam" id="PF13499">
    <property type="entry name" value="EF-hand_7"/>
    <property type="match status" value="1"/>
</dbReference>
<dbReference type="InterPro" id="IPR051581">
    <property type="entry name" value="Ca-bind"/>
</dbReference>
<gene>
    <name evidence="5" type="ORF">CLUMA_CG006330</name>
</gene>
<keyword evidence="3" id="KW-0106">Calcium</keyword>
<dbReference type="PANTHER" id="PTHR34524">
    <property type="entry name" value="CALCYPHOSIN"/>
    <property type="match status" value="1"/>
</dbReference>
<keyword evidence="2" id="KW-0677">Repeat</keyword>
<accession>A0A1J1HXR1</accession>
<dbReference type="SUPFAM" id="SSF47473">
    <property type="entry name" value="EF-hand"/>
    <property type="match status" value="1"/>
</dbReference>
<dbReference type="CDD" id="cd00051">
    <property type="entry name" value="EFh"/>
    <property type="match status" value="1"/>
</dbReference>
<name>A0A1J1HXR1_9DIPT</name>
<dbReference type="Proteomes" id="UP000183832">
    <property type="component" value="Unassembled WGS sequence"/>
</dbReference>
<dbReference type="EMBL" id="CVRI01000035">
    <property type="protein sequence ID" value="CRK92872.1"/>
    <property type="molecule type" value="Genomic_DNA"/>
</dbReference>
<organism evidence="5 6">
    <name type="scientific">Clunio marinus</name>
    <dbReference type="NCBI Taxonomy" id="568069"/>
    <lineage>
        <taxon>Eukaryota</taxon>
        <taxon>Metazoa</taxon>
        <taxon>Ecdysozoa</taxon>
        <taxon>Arthropoda</taxon>
        <taxon>Hexapoda</taxon>
        <taxon>Insecta</taxon>
        <taxon>Pterygota</taxon>
        <taxon>Neoptera</taxon>
        <taxon>Endopterygota</taxon>
        <taxon>Diptera</taxon>
        <taxon>Nematocera</taxon>
        <taxon>Chironomoidea</taxon>
        <taxon>Chironomidae</taxon>
        <taxon>Clunio</taxon>
    </lineage>
</organism>
<dbReference type="InterPro" id="IPR002048">
    <property type="entry name" value="EF_hand_dom"/>
</dbReference>
<dbReference type="PROSITE" id="PS50222">
    <property type="entry name" value="EF_HAND_2"/>
    <property type="match status" value="3"/>
</dbReference>
<dbReference type="AlphaFoldDB" id="A0A1J1HXR1"/>
<dbReference type="SMART" id="SM00054">
    <property type="entry name" value="EFh"/>
    <property type="match status" value="3"/>
</dbReference>
<dbReference type="OrthoDB" id="444540at2759"/>
<feature type="domain" description="EF-hand" evidence="4">
    <location>
        <begin position="46"/>
        <end position="81"/>
    </location>
</feature>
<sequence>MANRPVSALSRYETDLINKSRRVLASGRVEDSVEKLRHLCLARGASGILGLGRCFRRIDDNGDKNLSLEEFAKGLSDTGLEVSDEEVQQIFSQFDSDGSGSINMTEFLIGIRPHMSESRKAIVNQAFKKLDKTGDGAITTDDLKNVYSVRNNPKYMSGEETEEQILNKFLANFEAGGVVDGTVTQEEFENYYAGVSASIDNDGYFDLMIRQAYKL</sequence>
<proteinExistence type="predicted"/>
<evidence type="ECO:0000259" key="4">
    <source>
        <dbReference type="PROSITE" id="PS50222"/>
    </source>
</evidence>